<dbReference type="Proteomes" id="UP001153069">
    <property type="component" value="Unassembled WGS sequence"/>
</dbReference>
<accession>A0A9N8HJZ7</accession>
<gene>
    <name evidence="2" type="ORF">SEMRO_901_G217970.1</name>
</gene>
<proteinExistence type="predicted"/>
<comment type="caution">
    <text evidence="2">The sequence shown here is derived from an EMBL/GenBank/DDBJ whole genome shotgun (WGS) entry which is preliminary data.</text>
</comment>
<organism evidence="2 3">
    <name type="scientific">Seminavis robusta</name>
    <dbReference type="NCBI Taxonomy" id="568900"/>
    <lineage>
        <taxon>Eukaryota</taxon>
        <taxon>Sar</taxon>
        <taxon>Stramenopiles</taxon>
        <taxon>Ochrophyta</taxon>
        <taxon>Bacillariophyta</taxon>
        <taxon>Bacillariophyceae</taxon>
        <taxon>Bacillariophycidae</taxon>
        <taxon>Naviculales</taxon>
        <taxon>Naviculaceae</taxon>
        <taxon>Seminavis</taxon>
    </lineage>
</organism>
<dbReference type="OrthoDB" id="2445305at2759"/>
<sequence>MNRCATHDIIRLDWTGLDSTQSPSFQPWPSRHTEEQSASFTPPAANKKHGVQTRDLGPGVLEACWRAFQRGSFSQTFPAAEVQARRTRFVVRFLLEDKNIPGDPQRGDQPCLLVHDLENPSHKEKTVYKHIEANKGSCIGLYGTSGVGKTRSTFEYLSHNFGLYFVASTRHDAGSSDLENLLIWFKRLVYVRNVVYAAMNEQLKKKGQPCLTPYQWLLIQLYPEEALGWDLFDVVHGELTAGAVLNPEDKSIASL</sequence>
<evidence type="ECO:0000313" key="2">
    <source>
        <dbReference type="EMBL" id="CAB9518033.1"/>
    </source>
</evidence>
<reference evidence="2" key="1">
    <citation type="submission" date="2020-06" db="EMBL/GenBank/DDBJ databases">
        <authorList>
            <consortium name="Plant Systems Biology data submission"/>
        </authorList>
    </citation>
    <scope>NUCLEOTIDE SEQUENCE</scope>
    <source>
        <strain evidence="2">D6</strain>
    </source>
</reference>
<keyword evidence="3" id="KW-1185">Reference proteome</keyword>
<feature type="region of interest" description="Disordered" evidence="1">
    <location>
        <begin position="20"/>
        <end position="52"/>
    </location>
</feature>
<dbReference type="EMBL" id="CAICTM010000899">
    <property type="protein sequence ID" value="CAB9518033.1"/>
    <property type="molecule type" value="Genomic_DNA"/>
</dbReference>
<protein>
    <submittedName>
        <fullName evidence="2">Uncharacterized protein</fullName>
    </submittedName>
</protein>
<dbReference type="AlphaFoldDB" id="A0A9N8HJZ7"/>
<name>A0A9N8HJZ7_9STRA</name>
<evidence type="ECO:0000313" key="3">
    <source>
        <dbReference type="Proteomes" id="UP001153069"/>
    </source>
</evidence>
<evidence type="ECO:0000256" key="1">
    <source>
        <dbReference type="SAM" id="MobiDB-lite"/>
    </source>
</evidence>